<evidence type="ECO:0000313" key="3">
    <source>
        <dbReference type="Proteomes" id="UP000315947"/>
    </source>
</evidence>
<protein>
    <submittedName>
        <fullName evidence="2">HlyD family efflux transporter periplasmic adaptor subunit</fullName>
    </submittedName>
</protein>
<dbReference type="Gene3D" id="1.10.287.470">
    <property type="entry name" value="Helix hairpin bin"/>
    <property type="match status" value="1"/>
</dbReference>
<evidence type="ECO:0000313" key="2">
    <source>
        <dbReference type="EMBL" id="QDO85838.1"/>
    </source>
</evidence>
<dbReference type="Gene3D" id="2.40.50.100">
    <property type="match status" value="1"/>
</dbReference>
<dbReference type="RefSeq" id="WP_144048150.1">
    <property type="nucleotide sequence ID" value="NZ_CP041614.1"/>
</dbReference>
<dbReference type="EMBL" id="CP041614">
    <property type="protein sequence ID" value="QDO85838.1"/>
    <property type="molecule type" value="Genomic_DNA"/>
</dbReference>
<feature type="transmembrane region" description="Helical" evidence="1">
    <location>
        <begin position="36"/>
        <end position="55"/>
    </location>
</feature>
<keyword evidence="1" id="KW-0812">Transmembrane</keyword>
<sequence length="354" mass="39529">MKVNYQATPKAEKPDVDNGVEVKYSGAKRGGFKFRWYLLLFLVISPVLLVSWILAKPYIFVLAPGIITAEPLEMRAPSKGMVQSVADQVTPEVEKGSDLLVIADPELDAQVAELTRQLFEIEGKASFDGEPVLLRLRRRIEVAQDGVKRQDELLVTYKNFQKRGVVPTSDMAMVMQANTASKMALEQAKVDLLHELERQHIQAIAGVVTQTRNQLKSQLARLKSKQSGMKIMAPFTGRIEDILVQVGEQVDENQPLLWLTGRDKPVVVAYLDPKYLEYVDIGQQATIKLPNGQNIRGMIEEPTELVTKIPKQLSGPFDGEKAALKVTLTLDETLPFAVEGVPVSVSFDYKWPFQ</sequence>
<evidence type="ECO:0000256" key="1">
    <source>
        <dbReference type="SAM" id="Phobius"/>
    </source>
</evidence>
<dbReference type="PANTHER" id="PTHR30386">
    <property type="entry name" value="MEMBRANE FUSION SUBUNIT OF EMRAB-TOLC MULTIDRUG EFFLUX PUMP"/>
    <property type="match status" value="1"/>
</dbReference>
<dbReference type="InterPro" id="IPR050739">
    <property type="entry name" value="MFP"/>
</dbReference>
<proteinExistence type="predicted"/>
<keyword evidence="3" id="KW-1185">Reference proteome</keyword>
<name>A0ABX5X3B4_9GAMM</name>
<dbReference type="SUPFAM" id="SSF51230">
    <property type="entry name" value="Single hybrid motif"/>
    <property type="match status" value="1"/>
</dbReference>
<dbReference type="Proteomes" id="UP000315947">
    <property type="component" value="Chromosome"/>
</dbReference>
<organism evidence="2 3">
    <name type="scientific">Shewanella psychropiezotolerans</name>
    <dbReference type="NCBI Taxonomy" id="2593655"/>
    <lineage>
        <taxon>Bacteria</taxon>
        <taxon>Pseudomonadati</taxon>
        <taxon>Pseudomonadota</taxon>
        <taxon>Gammaproteobacteria</taxon>
        <taxon>Alteromonadales</taxon>
        <taxon>Shewanellaceae</taxon>
        <taxon>Shewanella</taxon>
    </lineage>
</organism>
<accession>A0ABX5X3B4</accession>
<keyword evidence="1" id="KW-0472">Membrane</keyword>
<dbReference type="PANTHER" id="PTHR30386:SF28">
    <property type="entry name" value="EXPORTED PROTEIN"/>
    <property type="match status" value="1"/>
</dbReference>
<reference evidence="2 3" key="1">
    <citation type="submission" date="2019-07" db="EMBL/GenBank/DDBJ databases">
        <title>Shewanella sp. YLB-06 whole genomic sequence.</title>
        <authorList>
            <person name="Yu L."/>
        </authorList>
    </citation>
    <scope>NUCLEOTIDE SEQUENCE [LARGE SCALE GENOMIC DNA]</scope>
    <source>
        <strain evidence="2 3">YLB-06</strain>
    </source>
</reference>
<dbReference type="InterPro" id="IPR011053">
    <property type="entry name" value="Single_hybrid_motif"/>
</dbReference>
<gene>
    <name evidence="2" type="ORF">FM037_24475</name>
</gene>
<keyword evidence="1" id="KW-1133">Transmembrane helix</keyword>